<dbReference type="SUPFAM" id="SSF55729">
    <property type="entry name" value="Acyl-CoA N-acyltransferases (Nat)"/>
    <property type="match status" value="1"/>
</dbReference>
<protein>
    <submittedName>
        <fullName evidence="1">N-acetyltransferase</fullName>
    </submittedName>
</protein>
<gene>
    <name evidence="1" type="ORF">FPZ42_18855</name>
</gene>
<dbReference type="EMBL" id="VOEI01000010">
    <property type="protein sequence ID" value="TWR23756.1"/>
    <property type="molecule type" value="Genomic_DNA"/>
</dbReference>
<dbReference type="InterPro" id="IPR016181">
    <property type="entry name" value="Acyl_CoA_acyltransferase"/>
</dbReference>
<dbReference type="Proteomes" id="UP000318010">
    <property type="component" value="Unassembled WGS sequence"/>
</dbReference>
<sequence>MEDERIIVRIAQSSDCIYAQQISEETERSAIARGSGISKRSIASILDKMNNGRAVVALSPDGKWAGFSYFDVWDNGKFVSNSGLIVSPDFRQHGVAHQIKEMVFNLCREAYPKAQVFSITSGIAIMKMNTHLGFEPVTYAEIAQEDAFWQGCKSCVNYNILNSKQGRNCLCTAMLYTPSEN</sequence>
<keyword evidence="1" id="KW-0808">Transferase</keyword>
<accession>A0A563TWT7</accession>
<name>A0A563TWT7_9SPHI</name>
<dbReference type="GO" id="GO:0016740">
    <property type="term" value="F:transferase activity"/>
    <property type="evidence" value="ECO:0007669"/>
    <property type="project" value="UniProtKB-KW"/>
</dbReference>
<reference evidence="1 2" key="1">
    <citation type="submission" date="2019-07" db="EMBL/GenBank/DDBJ databases">
        <authorList>
            <person name="Kim J."/>
        </authorList>
    </citation>
    <scope>NUCLEOTIDE SEQUENCE [LARGE SCALE GENOMIC DNA]</scope>
    <source>
        <strain evidence="1 2">MJ1a</strain>
    </source>
</reference>
<dbReference type="Gene3D" id="3.40.630.30">
    <property type="match status" value="1"/>
</dbReference>
<dbReference type="OrthoDB" id="9812988at2"/>
<evidence type="ECO:0000313" key="1">
    <source>
        <dbReference type="EMBL" id="TWR23756.1"/>
    </source>
</evidence>
<keyword evidence="2" id="KW-1185">Reference proteome</keyword>
<dbReference type="RefSeq" id="WP_146273426.1">
    <property type="nucleotide sequence ID" value="NZ_VOEI01000010.1"/>
</dbReference>
<dbReference type="AlphaFoldDB" id="A0A563TWT7"/>
<proteinExistence type="predicted"/>
<organism evidence="1 2">
    <name type="scientific">Mucilaginibacter achroorhodeus</name>
    <dbReference type="NCBI Taxonomy" id="2599294"/>
    <lineage>
        <taxon>Bacteria</taxon>
        <taxon>Pseudomonadati</taxon>
        <taxon>Bacteroidota</taxon>
        <taxon>Sphingobacteriia</taxon>
        <taxon>Sphingobacteriales</taxon>
        <taxon>Sphingobacteriaceae</taxon>
        <taxon>Mucilaginibacter</taxon>
    </lineage>
</organism>
<comment type="caution">
    <text evidence="1">The sequence shown here is derived from an EMBL/GenBank/DDBJ whole genome shotgun (WGS) entry which is preliminary data.</text>
</comment>
<evidence type="ECO:0000313" key="2">
    <source>
        <dbReference type="Proteomes" id="UP000318010"/>
    </source>
</evidence>